<keyword evidence="7" id="KW-1185">Reference proteome</keyword>
<dbReference type="RefSeq" id="WP_224611657.1">
    <property type="nucleotide sequence ID" value="NZ_JAIQXV010000019.1"/>
</dbReference>
<keyword evidence="4" id="KW-1133">Transmembrane helix</keyword>
<keyword evidence="3" id="KW-0812">Transmembrane</keyword>
<evidence type="ECO:0000313" key="7">
    <source>
        <dbReference type="Proteomes" id="UP001596317"/>
    </source>
</evidence>
<reference evidence="7" key="1">
    <citation type="journal article" date="2019" name="Int. J. Syst. Evol. Microbiol.">
        <title>The Global Catalogue of Microorganisms (GCM) 10K type strain sequencing project: providing services to taxonomists for standard genome sequencing and annotation.</title>
        <authorList>
            <consortium name="The Broad Institute Genomics Platform"/>
            <consortium name="The Broad Institute Genome Sequencing Center for Infectious Disease"/>
            <person name="Wu L."/>
            <person name="Ma J."/>
        </authorList>
    </citation>
    <scope>NUCLEOTIDE SEQUENCE [LARGE SCALE GENOMIC DNA]</scope>
    <source>
        <strain evidence="7">CCUG 63830</strain>
    </source>
</reference>
<dbReference type="InterPro" id="IPR012506">
    <property type="entry name" value="TMEM86B-like"/>
</dbReference>
<evidence type="ECO:0000256" key="4">
    <source>
        <dbReference type="ARBA" id="ARBA00022989"/>
    </source>
</evidence>
<proteinExistence type="inferred from homology"/>
<comment type="caution">
    <text evidence="6">The sequence shown here is derived from an EMBL/GenBank/DDBJ whole genome shotgun (WGS) entry which is preliminary data.</text>
</comment>
<organism evidence="6 7">
    <name type="scientific">Deinococcus multiflagellatus</name>
    <dbReference type="NCBI Taxonomy" id="1656887"/>
    <lineage>
        <taxon>Bacteria</taxon>
        <taxon>Thermotogati</taxon>
        <taxon>Deinococcota</taxon>
        <taxon>Deinococci</taxon>
        <taxon>Deinococcales</taxon>
        <taxon>Deinococcaceae</taxon>
        <taxon>Deinococcus</taxon>
    </lineage>
</organism>
<evidence type="ECO:0000256" key="5">
    <source>
        <dbReference type="ARBA" id="ARBA00023136"/>
    </source>
</evidence>
<comment type="similarity">
    <text evidence="2">Belongs to the TMEM86 family.</text>
</comment>
<accession>A0ABW1ZLY4</accession>
<evidence type="ECO:0000313" key="6">
    <source>
        <dbReference type="EMBL" id="MFC6661929.1"/>
    </source>
</evidence>
<protein>
    <submittedName>
        <fullName evidence="6">Lysoplasmalogenase family protein</fullName>
    </submittedName>
</protein>
<evidence type="ECO:0000256" key="2">
    <source>
        <dbReference type="ARBA" id="ARBA00007375"/>
    </source>
</evidence>
<evidence type="ECO:0000256" key="3">
    <source>
        <dbReference type="ARBA" id="ARBA00022692"/>
    </source>
</evidence>
<dbReference type="EMBL" id="JBHSWB010000001">
    <property type="protein sequence ID" value="MFC6661929.1"/>
    <property type="molecule type" value="Genomic_DNA"/>
</dbReference>
<comment type="subcellular location">
    <subcellularLocation>
        <location evidence="1">Membrane</location>
        <topology evidence="1">Multi-pass membrane protein</topology>
    </subcellularLocation>
</comment>
<evidence type="ECO:0000256" key="1">
    <source>
        <dbReference type="ARBA" id="ARBA00004141"/>
    </source>
</evidence>
<dbReference type="Proteomes" id="UP001596317">
    <property type="component" value="Unassembled WGS sequence"/>
</dbReference>
<gene>
    <name evidence="6" type="ORF">ACFP90_17560</name>
</gene>
<dbReference type="Pfam" id="PF07947">
    <property type="entry name" value="YhhN"/>
    <property type="match status" value="1"/>
</dbReference>
<name>A0ABW1ZLY4_9DEIO</name>
<keyword evidence="5" id="KW-0472">Membrane</keyword>
<sequence length="226" mass="23943">MSRWPFRLGAAATVAAGMADHPRAHQAAETSLILALMTEVLAQAPARSRTDTALLLAALGASGLGGLHIATATHLPDPQGYPTGFRRGAAWYALAQTAYLGLLWRHGARPHAGAWPLRLGAAGLGLGLLLRHDRASLPTLSGYGTLLSGMALLAADPRLAPAAGRALRVGGWLFVASDLLILVRRYLLRGRLSRALAEGLMLALYAGAQRRLVDGLLELTRRERES</sequence>